<accession>A0AAX6E6S6</accession>
<protein>
    <submittedName>
        <fullName evidence="2">Uncharacterized protein</fullName>
    </submittedName>
</protein>
<comment type="caution">
    <text evidence="2">The sequence shown here is derived from an EMBL/GenBank/DDBJ whole genome shotgun (WGS) entry which is preliminary data.</text>
</comment>
<feature type="compositionally biased region" description="Acidic residues" evidence="1">
    <location>
        <begin position="31"/>
        <end position="50"/>
    </location>
</feature>
<gene>
    <name evidence="2" type="ORF">M6B38_203655</name>
</gene>
<name>A0AAX6E6S6_IRIPA</name>
<feature type="region of interest" description="Disordered" evidence="1">
    <location>
        <begin position="1"/>
        <end position="72"/>
    </location>
</feature>
<feature type="compositionally biased region" description="Basic and acidic residues" evidence="1">
    <location>
        <begin position="51"/>
        <end position="60"/>
    </location>
</feature>
<proteinExistence type="predicted"/>
<dbReference type="EMBL" id="JANAVB010039219">
    <property type="protein sequence ID" value="KAJ6799802.1"/>
    <property type="molecule type" value="Genomic_DNA"/>
</dbReference>
<evidence type="ECO:0000313" key="2">
    <source>
        <dbReference type="EMBL" id="KAJ6799802.1"/>
    </source>
</evidence>
<sequence length="105" mass="11829">METIENSLPPPPSHFLTSRLFLKNPSYRREEEEEDQEEEEDEDLEEEEDQEGKGAQEEGTHPGQQRSVEAQRGQLLLGGVLMGSRLPGSEDLVVMASVAHGERRI</sequence>
<dbReference type="Proteomes" id="UP001140949">
    <property type="component" value="Unassembled WGS sequence"/>
</dbReference>
<keyword evidence="3" id="KW-1185">Reference proteome</keyword>
<reference evidence="2" key="1">
    <citation type="journal article" date="2023" name="GigaByte">
        <title>Genome assembly of the bearded iris, Iris pallida Lam.</title>
        <authorList>
            <person name="Bruccoleri R.E."/>
            <person name="Oakeley E.J."/>
            <person name="Faust A.M.E."/>
            <person name="Altorfer M."/>
            <person name="Dessus-Babus S."/>
            <person name="Burckhardt D."/>
            <person name="Oertli M."/>
            <person name="Naumann U."/>
            <person name="Petersen F."/>
            <person name="Wong J."/>
        </authorList>
    </citation>
    <scope>NUCLEOTIDE SEQUENCE</scope>
    <source>
        <strain evidence="2">GSM-AAB239-AS_SAM_17_03QT</strain>
    </source>
</reference>
<organism evidence="2 3">
    <name type="scientific">Iris pallida</name>
    <name type="common">Sweet iris</name>
    <dbReference type="NCBI Taxonomy" id="29817"/>
    <lineage>
        <taxon>Eukaryota</taxon>
        <taxon>Viridiplantae</taxon>
        <taxon>Streptophyta</taxon>
        <taxon>Embryophyta</taxon>
        <taxon>Tracheophyta</taxon>
        <taxon>Spermatophyta</taxon>
        <taxon>Magnoliopsida</taxon>
        <taxon>Liliopsida</taxon>
        <taxon>Asparagales</taxon>
        <taxon>Iridaceae</taxon>
        <taxon>Iridoideae</taxon>
        <taxon>Irideae</taxon>
        <taxon>Iris</taxon>
    </lineage>
</organism>
<dbReference type="AlphaFoldDB" id="A0AAX6E6S6"/>
<evidence type="ECO:0000313" key="3">
    <source>
        <dbReference type="Proteomes" id="UP001140949"/>
    </source>
</evidence>
<evidence type="ECO:0000256" key="1">
    <source>
        <dbReference type="SAM" id="MobiDB-lite"/>
    </source>
</evidence>
<reference evidence="2" key="2">
    <citation type="submission" date="2023-04" db="EMBL/GenBank/DDBJ databases">
        <authorList>
            <person name="Bruccoleri R.E."/>
            <person name="Oakeley E.J."/>
            <person name="Faust A.-M."/>
            <person name="Dessus-Babus S."/>
            <person name="Altorfer M."/>
            <person name="Burckhardt D."/>
            <person name="Oertli M."/>
            <person name="Naumann U."/>
            <person name="Petersen F."/>
            <person name="Wong J."/>
        </authorList>
    </citation>
    <scope>NUCLEOTIDE SEQUENCE</scope>
    <source>
        <strain evidence="2">GSM-AAB239-AS_SAM_17_03QT</strain>
        <tissue evidence="2">Leaf</tissue>
    </source>
</reference>